<keyword evidence="1" id="KW-0808">Transferase</keyword>
<dbReference type="GO" id="GO:0016758">
    <property type="term" value="F:hexosyltransferase activity"/>
    <property type="evidence" value="ECO:0007669"/>
    <property type="project" value="UniProtKB-ARBA"/>
</dbReference>
<evidence type="ECO:0000256" key="1">
    <source>
        <dbReference type="ARBA" id="ARBA00022676"/>
    </source>
</evidence>
<protein>
    <recommendedName>
        <fullName evidence="2">Glycosyltransferase 2-like domain-containing protein</fullName>
    </recommendedName>
</protein>
<dbReference type="Gene3D" id="3.90.550.10">
    <property type="entry name" value="Spore Coat Polysaccharide Biosynthesis Protein SpsA, Chain A"/>
    <property type="match status" value="2"/>
</dbReference>
<reference evidence="3" key="1">
    <citation type="submission" date="2024-01" db="EMBL/GenBank/DDBJ databases">
        <title>Sequencing the genomes of a sandfly, Sergentomyia squamirostris, and its two endosymbionts.</title>
        <authorList>
            <person name="Itokawa K."/>
            <person name="Sanjoba C."/>
        </authorList>
    </citation>
    <scope>NUCLEOTIDE SEQUENCE</scope>
    <source>
        <strain evidence="3">RiSSQ</strain>
    </source>
</reference>
<keyword evidence="1" id="KW-0328">Glycosyltransferase</keyword>
<dbReference type="SUPFAM" id="SSF53448">
    <property type="entry name" value="Nucleotide-diphospho-sugar transferases"/>
    <property type="match status" value="2"/>
</dbReference>
<dbReference type="InterPro" id="IPR029044">
    <property type="entry name" value="Nucleotide-diphossugar_trans"/>
</dbReference>
<feature type="domain" description="Glycosyltransferase 2-like" evidence="2">
    <location>
        <begin position="11"/>
        <end position="116"/>
    </location>
</feature>
<evidence type="ECO:0000313" key="3">
    <source>
        <dbReference type="EMBL" id="BFD46332.1"/>
    </source>
</evidence>
<sequence>MSNRIFYPKVSLVIPVYNGANYMREAIDSAVAQTYKNLEILVVNDGSNDNGETERIALSYGNKIRYFSKPNGGVASALNLAIKEMTGEYFSWLSHDDVYNPNKIEHQINILNTLPNRNTIIYGGCEVIDHKSKSLSFTRPDKILSVEKCNIPLFPLMRGLIHGCTLLIPIKYFHEIGTFNETLLTTQDYALWFEFLRIAPIHFDDRILIKSRTHLDQGTHKITSHMNECSELWSMFLRRLTLEEMTIMEGSPYLFLHRTSIFLAYYQQPSKLAESMANALLADIKISVIMPIYNRIDLAIESIKSVIVQTHKCFELIIVDDGSEDDVSRLIEECNKDSRIKYIRKENAGPATARNLGIKHASGQYIAFIDSDDLFYDNKLEVQLKFMEDNSLLFSHTSYHRIDWAGNLIKYINSGTFIKQVFPNIITKCPIAMSSVMGKTSLFMSNKFPENIKIGEDTCLWISIASKHDIEAIDLALSCVRVNYGISNCFNNKKMTIRLINISLFVMNDEYLSQFDKQVKPLLLSATKIPSFSSSKLIKFNDVPTVLFKSYKPNIIVQLILMIVRSLRVDGFRITWNKICRKLGILQ</sequence>
<dbReference type="PANTHER" id="PTHR22916:SF3">
    <property type="entry name" value="UDP-GLCNAC:BETAGAL BETA-1,3-N-ACETYLGLUCOSAMINYLTRANSFERASE-LIKE PROTEIN 1"/>
    <property type="match status" value="1"/>
</dbReference>
<evidence type="ECO:0000259" key="2">
    <source>
        <dbReference type="Pfam" id="PF00535"/>
    </source>
</evidence>
<dbReference type="Pfam" id="PF00535">
    <property type="entry name" value="Glycos_transf_2"/>
    <property type="match status" value="2"/>
</dbReference>
<name>A0AAT9G941_9RICK</name>
<proteinExistence type="predicted"/>
<dbReference type="CDD" id="cd00761">
    <property type="entry name" value="Glyco_tranf_GTA_type"/>
    <property type="match status" value="1"/>
</dbReference>
<dbReference type="EMBL" id="AP029170">
    <property type="protein sequence ID" value="BFD46332.1"/>
    <property type="molecule type" value="Genomic_DNA"/>
</dbReference>
<dbReference type="PANTHER" id="PTHR22916">
    <property type="entry name" value="GLYCOSYLTRANSFERASE"/>
    <property type="match status" value="1"/>
</dbReference>
<feature type="domain" description="Glycosyltransferase 2-like" evidence="2">
    <location>
        <begin position="287"/>
        <end position="411"/>
    </location>
</feature>
<organism evidence="3">
    <name type="scientific">Candidatus Tisiphia endosymbiont of Sergentomyia squamirostris</name>
    <dbReference type="NCBI Taxonomy" id="3113639"/>
    <lineage>
        <taxon>Bacteria</taxon>
        <taxon>Pseudomonadati</taxon>
        <taxon>Pseudomonadota</taxon>
        <taxon>Alphaproteobacteria</taxon>
        <taxon>Rickettsiales</taxon>
        <taxon>Rickettsiaceae</taxon>
        <taxon>Rickettsieae</taxon>
        <taxon>Candidatus Tisiphia</taxon>
    </lineage>
</organism>
<dbReference type="AlphaFoldDB" id="A0AAT9G941"/>
<dbReference type="InterPro" id="IPR001173">
    <property type="entry name" value="Glyco_trans_2-like"/>
</dbReference>
<gene>
    <name evidence="3" type="ORF">DMENIID0002_09780</name>
</gene>
<accession>A0AAT9G941</accession>